<keyword evidence="2" id="KW-0223">Dioxygenase</keyword>
<dbReference type="GO" id="GO:0016706">
    <property type="term" value="F:2-oxoglutarate-dependent dioxygenase activity"/>
    <property type="evidence" value="ECO:0007669"/>
    <property type="project" value="UniProtKB-ARBA"/>
</dbReference>
<dbReference type="SUPFAM" id="SSF51197">
    <property type="entry name" value="Clavaminate synthase-like"/>
    <property type="match status" value="1"/>
</dbReference>
<protein>
    <submittedName>
        <fullName evidence="2">Phytanoyl-CoA dioxygenase</fullName>
    </submittedName>
</protein>
<dbReference type="EMBL" id="RYZH01000023">
    <property type="protein sequence ID" value="RUL87312.1"/>
    <property type="molecule type" value="Genomic_DNA"/>
</dbReference>
<evidence type="ECO:0000313" key="3">
    <source>
        <dbReference type="Proteomes" id="UP000280296"/>
    </source>
</evidence>
<reference evidence="2 3" key="2">
    <citation type="submission" date="2019-01" db="EMBL/GenBank/DDBJ databases">
        <title>Tautonia sociabilis, a novel thermotolerant planctomycete of Isosphaeraceae family, isolated from a 4000 m deep subterranean habitat.</title>
        <authorList>
            <person name="Kovaleva O.L."/>
            <person name="Elcheninov A.G."/>
            <person name="Van Heerden E."/>
            <person name="Toshchakov S.V."/>
            <person name="Novikov A."/>
            <person name="Bonch-Osmolovskaya E.A."/>
            <person name="Kublanov I.V."/>
        </authorList>
    </citation>
    <scope>NUCLEOTIDE SEQUENCE [LARGE SCALE GENOMIC DNA]</scope>
    <source>
        <strain evidence="2 3">GM2012</strain>
    </source>
</reference>
<dbReference type="PANTHER" id="PTHR20883:SF48">
    <property type="entry name" value="ECTOINE DIOXYGENASE"/>
    <property type="match status" value="1"/>
</dbReference>
<dbReference type="Proteomes" id="UP000280296">
    <property type="component" value="Unassembled WGS sequence"/>
</dbReference>
<dbReference type="AlphaFoldDB" id="A0A432MIX0"/>
<keyword evidence="3" id="KW-1185">Reference proteome</keyword>
<evidence type="ECO:0000256" key="1">
    <source>
        <dbReference type="ARBA" id="ARBA00001954"/>
    </source>
</evidence>
<sequence>MPNIPEDLAVRIDRDGFAVVPDVLNGPEVAELILAVDRAELEADRRADPAALRRGKSVYGLRDLLGRVPEVRRLSVSPAIRELVEPVLGPGAFAVRGLWFDKTPGANWNLPWHRDLTIAARERVDAAGFSCWTTKAGIPHALAPPGVLEGMLTVRLHLDAAGPDNGPLRVLPGSHRLDGRDPTEVAPWRGRCRPVECAVGAGGAVLMRPLLLHASNAAEAPGHRRVVHLEFATAPLPGGVEWYDRVLPGDDARPAINPR</sequence>
<dbReference type="GO" id="GO:0005506">
    <property type="term" value="F:iron ion binding"/>
    <property type="evidence" value="ECO:0007669"/>
    <property type="project" value="UniProtKB-ARBA"/>
</dbReference>
<gene>
    <name evidence="2" type="ORF">TsocGM_13125</name>
</gene>
<comment type="cofactor">
    <cofactor evidence="1">
        <name>Fe(2+)</name>
        <dbReference type="ChEBI" id="CHEBI:29033"/>
    </cofactor>
</comment>
<keyword evidence="2" id="KW-0560">Oxidoreductase</keyword>
<dbReference type="InterPro" id="IPR008775">
    <property type="entry name" value="Phytyl_CoA_dOase-like"/>
</dbReference>
<dbReference type="RefSeq" id="WP_126725831.1">
    <property type="nucleotide sequence ID" value="NZ_RYZH01000023.1"/>
</dbReference>
<reference evidence="2 3" key="1">
    <citation type="submission" date="2018-12" db="EMBL/GenBank/DDBJ databases">
        <authorList>
            <person name="Toschakov S.V."/>
        </authorList>
    </citation>
    <scope>NUCLEOTIDE SEQUENCE [LARGE SCALE GENOMIC DNA]</scope>
    <source>
        <strain evidence="2 3">GM2012</strain>
    </source>
</reference>
<name>A0A432MIX0_9BACT</name>
<dbReference type="PANTHER" id="PTHR20883">
    <property type="entry name" value="PHYTANOYL-COA DIOXYGENASE DOMAIN CONTAINING 1"/>
    <property type="match status" value="1"/>
</dbReference>
<organism evidence="2 3">
    <name type="scientific">Tautonia sociabilis</name>
    <dbReference type="NCBI Taxonomy" id="2080755"/>
    <lineage>
        <taxon>Bacteria</taxon>
        <taxon>Pseudomonadati</taxon>
        <taxon>Planctomycetota</taxon>
        <taxon>Planctomycetia</taxon>
        <taxon>Isosphaerales</taxon>
        <taxon>Isosphaeraceae</taxon>
        <taxon>Tautonia</taxon>
    </lineage>
</organism>
<comment type="caution">
    <text evidence="2">The sequence shown here is derived from an EMBL/GenBank/DDBJ whole genome shotgun (WGS) entry which is preliminary data.</text>
</comment>
<dbReference type="Pfam" id="PF05721">
    <property type="entry name" value="PhyH"/>
    <property type="match status" value="1"/>
</dbReference>
<accession>A0A432MIX0</accession>
<dbReference type="OrthoDB" id="9791262at2"/>
<evidence type="ECO:0000313" key="2">
    <source>
        <dbReference type="EMBL" id="RUL87312.1"/>
    </source>
</evidence>
<dbReference type="Gene3D" id="2.60.120.620">
    <property type="entry name" value="q2cbj1_9rhob like domain"/>
    <property type="match status" value="1"/>
</dbReference>
<proteinExistence type="predicted"/>